<name>A0A2P2ITQ0_RHIMU</name>
<dbReference type="AlphaFoldDB" id="A0A2P2ITQ0"/>
<protein>
    <submittedName>
        <fullName evidence="1">Uncharacterized protein</fullName>
    </submittedName>
</protein>
<accession>A0A2P2ITQ0</accession>
<dbReference type="EMBL" id="GGEC01004132">
    <property type="protein sequence ID" value="MBW84615.1"/>
    <property type="molecule type" value="Transcribed_RNA"/>
</dbReference>
<proteinExistence type="predicted"/>
<organism evidence="1">
    <name type="scientific">Rhizophora mucronata</name>
    <name type="common">Asiatic mangrove</name>
    <dbReference type="NCBI Taxonomy" id="61149"/>
    <lineage>
        <taxon>Eukaryota</taxon>
        <taxon>Viridiplantae</taxon>
        <taxon>Streptophyta</taxon>
        <taxon>Embryophyta</taxon>
        <taxon>Tracheophyta</taxon>
        <taxon>Spermatophyta</taxon>
        <taxon>Magnoliopsida</taxon>
        <taxon>eudicotyledons</taxon>
        <taxon>Gunneridae</taxon>
        <taxon>Pentapetalae</taxon>
        <taxon>rosids</taxon>
        <taxon>fabids</taxon>
        <taxon>Malpighiales</taxon>
        <taxon>Rhizophoraceae</taxon>
        <taxon>Rhizophora</taxon>
    </lineage>
</organism>
<reference evidence="1" key="1">
    <citation type="submission" date="2018-02" db="EMBL/GenBank/DDBJ databases">
        <title>Rhizophora mucronata_Transcriptome.</title>
        <authorList>
            <person name="Meera S.P."/>
            <person name="Sreeshan A."/>
            <person name="Augustine A."/>
        </authorList>
    </citation>
    <scope>NUCLEOTIDE SEQUENCE</scope>
    <source>
        <tissue evidence="1">Leaf</tissue>
    </source>
</reference>
<sequence>MTLKDATYTSFDQNHGNLKANAFSGK</sequence>
<evidence type="ECO:0000313" key="1">
    <source>
        <dbReference type="EMBL" id="MBW84615.1"/>
    </source>
</evidence>